<dbReference type="GO" id="GO:0010411">
    <property type="term" value="P:xyloglucan metabolic process"/>
    <property type="evidence" value="ECO:0007669"/>
    <property type="project" value="TreeGrafter"/>
</dbReference>
<name>A0A929B8K0_9PSEU</name>
<gene>
    <name evidence="1" type="ORF">IQ251_01795</name>
</gene>
<evidence type="ECO:0000313" key="1">
    <source>
        <dbReference type="EMBL" id="MBE9373173.1"/>
    </source>
</evidence>
<dbReference type="Proteomes" id="UP000598360">
    <property type="component" value="Unassembled WGS sequence"/>
</dbReference>
<keyword evidence="2" id="KW-1185">Reference proteome</keyword>
<dbReference type="SUPFAM" id="SSF110296">
    <property type="entry name" value="Oligoxyloglucan reducing end-specific cellobiohydrolase"/>
    <property type="match status" value="1"/>
</dbReference>
<dbReference type="RefSeq" id="WP_193926631.1">
    <property type="nucleotide sequence ID" value="NZ_JADEYC010000003.1"/>
</dbReference>
<dbReference type="AlphaFoldDB" id="A0A929B8K0"/>
<comment type="caution">
    <text evidence="1">The sequence shown here is derived from an EMBL/GenBank/DDBJ whole genome shotgun (WGS) entry which is preliminary data.</text>
</comment>
<dbReference type="InterPro" id="IPR052025">
    <property type="entry name" value="Xyloglucanase_GH74"/>
</dbReference>
<dbReference type="PANTHER" id="PTHR43739:SF5">
    <property type="entry name" value="EXO-ALPHA-SIALIDASE"/>
    <property type="match status" value="1"/>
</dbReference>
<dbReference type="Gene3D" id="2.130.10.10">
    <property type="entry name" value="YVTN repeat-like/Quinoprotein amine dehydrogenase"/>
    <property type="match status" value="1"/>
</dbReference>
<dbReference type="EMBL" id="JADEYC010000003">
    <property type="protein sequence ID" value="MBE9373173.1"/>
    <property type="molecule type" value="Genomic_DNA"/>
</dbReference>
<protein>
    <submittedName>
        <fullName evidence="1">Exo-alpha-sialidase</fullName>
    </submittedName>
</protein>
<proteinExistence type="predicted"/>
<accession>A0A929B8K0</accession>
<organism evidence="1 2">
    <name type="scientific">Saccharopolyspora montiporae</name>
    <dbReference type="NCBI Taxonomy" id="2781240"/>
    <lineage>
        <taxon>Bacteria</taxon>
        <taxon>Bacillati</taxon>
        <taxon>Actinomycetota</taxon>
        <taxon>Actinomycetes</taxon>
        <taxon>Pseudonocardiales</taxon>
        <taxon>Pseudonocardiaceae</taxon>
        <taxon>Saccharopolyspora</taxon>
    </lineage>
</organism>
<sequence length="362" mass="38976">MTDRVLLLIGTRKGLWLASGRGGSSWEVTGPHLPMAEVCAAAIDTRGGRPRLLVGASSSHFGPSVVTSDDLGQTWQEPAVPPIAFPEDTAAALQRVWQLTPGPADQPDVVYAGTEPAALFRSEDAGRSFQLVRGLWEHPHRAQWPPGGGGQALHTVIPHPRDHQRLAVGVSTGGVYRTVDGGASWNPANTGVGAHFLPDPAPEWGQCVHKIARHPQVPERMFLQNHHGVYRSTDGGGTWRSIADGLPSDFGFPIAVHPHRPEVVYAFPLDADMRRYPPDGRCRVYRSEDAGDTWTALESGLPDGFWSAVLRDALWLDDAEPAGVYFGSRSGEVYASADEGGTWQQVASHLPDVLAVRAASLP</sequence>
<evidence type="ECO:0000313" key="2">
    <source>
        <dbReference type="Proteomes" id="UP000598360"/>
    </source>
</evidence>
<dbReference type="PANTHER" id="PTHR43739">
    <property type="entry name" value="XYLOGLUCANASE (EUROFUNG)"/>
    <property type="match status" value="1"/>
</dbReference>
<dbReference type="InterPro" id="IPR015943">
    <property type="entry name" value="WD40/YVTN_repeat-like_dom_sf"/>
</dbReference>
<dbReference type="CDD" id="cd15482">
    <property type="entry name" value="Sialidase_non-viral"/>
    <property type="match status" value="1"/>
</dbReference>
<reference evidence="1" key="1">
    <citation type="submission" date="2020-10" db="EMBL/GenBank/DDBJ databases">
        <title>Diversity and distribution of actinomycetes associated with coral in the coast of Hainan.</title>
        <authorList>
            <person name="Li F."/>
        </authorList>
    </citation>
    <scope>NUCLEOTIDE SEQUENCE</scope>
    <source>
        <strain evidence="1">HNM0983</strain>
    </source>
</reference>